<feature type="compositionally biased region" description="Polar residues" evidence="1">
    <location>
        <begin position="112"/>
        <end position="124"/>
    </location>
</feature>
<dbReference type="InterPro" id="IPR045122">
    <property type="entry name" value="Csc1-like"/>
</dbReference>
<dbReference type="Proteomes" id="UP000264800">
    <property type="component" value="Unplaced"/>
</dbReference>
<keyword evidence="2" id="KW-0812">Transmembrane</keyword>
<proteinExistence type="predicted"/>
<dbReference type="GeneTree" id="ENSGT00940000157084"/>
<evidence type="ECO:0000313" key="3">
    <source>
        <dbReference type="Ensembl" id="ENSKMAP00000022574.1"/>
    </source>
</evidence>
<feature type="transmembrane region" description="Helical" evidence="2">
    <location>
        <begin position="62"/>
        <end position="84"/>
    </location>
</feature>
<evidence type="ECO:0000256" key="1">
    <source>
        <dbReference type="SAM" id="MobiDB-lite"/>
    </source>
</evidence>
<name>A0A3Q3BD46_KRYMA</name>
<dbReference type="PANTHER" id="PTHR13018:SF38">
    <property type="entry name" value="CSC1-LIKE PROTEIN 2"/>
    <property type="match status" value="1"/>
</dbReference>
<keyword evidence="4" id="KW-1185">Reference proteome</keyword>
<organism evidence="3 4">
    <name type="scientific">Kryptolebias marmoratus</name>
    <name type="common">Mangrove killifish</name>
    <name type="synonym">Rivulus marmoratus</name>
    <dbReference type="NCBI Taxonomy" id="37003"/>
    <lineage>
        <taxon>Eukaryota</taxon>
        <taxon>Metazoa</taxon>
        <taxon>Chordata</taxon>
        <taxon>Craniata</taxon>
        <taxon>Vertebrata</taxon>
        <taxon>Euteleostomi</taxon>
        <taxon>Actinopterygii</taxon>
        <taxon>Neopterygii</taxon>
        <taxon>Teleostei</taxon>
        <taxon>Neoteleostei</taxon>
        <taxon>Acanthomorphata</taxon>
        <taxon>Ovalentaria</taxon>
        <taxon>Atherinomorphae</taxon>
        <taxon>Cyprinodontiformes</taxon>
        <taxon>Rivulidae</taxon>
        <taxon>Kryptolebias</taxon>
    </lineage>
</organism>
<evidence type="ECO:0008006" key="5">
    <source>
        <dbReference type="Google" id="ProtNLM"/>
    </source>
</evidence>
<reference evidence="3" key="2">
    <citation type="submission" date="2025-09" db="UniProtKB">
        <authorList>
            <consortium name="Ensembl"/>
        </authorList>
    </citation>
    <scope>IDENTIFICATION</scope>
</reference>
<dbReference type="AlphaFoldDB" id="A0A3Q3BD46"/>
<sequence length="180" mass="20065">MYMLLKHLVDRYNMYYAYLPSKLDKKIHSGAVTQVVAAPILCLFWLLFFSTVRTGFETPTSMFTLVVLIITIVVCLSHVCFGHFKYLSAHNYKIDTKDNEADAMKNGRPARPSSSPTSKSQQMYIAQVLQDPNSDEPGGASSEEDRGSSQDEEMLNGGNSINEADFQSGEDSLIANEVHQ</sequence>
<accession>A0A3Q3BD46</accession>
<protein>
    <recommendedName>
        <fullName evidence="5">CSC1/OSCA1-like 7TM region domain-containing protein</fullName>
    </recommendedName>
</protein>
<keyword evidence="2" id="KW-1133">Transmembrane helix</keyword>
<feature type="transmembrane region" description="Helical" evidence="2">
    <location>
        <begin position="31"/>
        <end position="50"/>
    </location>
</feature>
<dbReference type="Ensembl" id="ENSKMAT00000022861.1">
    <property type="protein sequence ID" value="ENSKMAP00000022574.1"/>
    <property type="gene ID" value="ENSKMAG00000016760.1"/>
</dbReference>
<reference evidence="3" key="1">
    <citation type="submission" date="2025-08" db="UniProtKB">
        <authorList>
            <consortium name="Ensembl"/>
        </authorList>
    </citation>
    <scope>IDENTIFICATION</scope>
</reference>
<evidence type="ECO:0000313" key="4">
    <source>
        <dbReference type="Proteomes" id="UP000264800"/>
    </source>
</evidence>
<feature type="region of interest" description="Disordered" evidence="1">
    <location>
        <begin position="102"/>
        <end position="180"/>
    </location>
</feature>
<dbReference type="PANTHER" id="PTHR13018">
    <property type="entry name" value="PROBABLE MEMBRANE PROTEIN DUF221-RELATED"/>
    <property type="match status" value="1"/>
</dbReference>
<dbReference type="GO" id="GO:0005886">
    <property type="term" value="C:plasma membrane"/>
    <property type="evidence" value="ECO:0007669"/>
    <property type="project" value="TreeGrafter"/>
</dbReference>
<dbReference type="OMA" id="DEDMMNG"/>
<evidence type="ECO:0000256" key="2">
    <source>
        <dbReference type="SAM" id="Phobius"/>
    </source>
</evidence>
<keyword evidence="2" id="KW-0472">Membrane</keyword>
<dbReference type="GO" id="GO:0005227">
    <property type="term" value="F:calcium-activated cation channel activity"/>
    <property type="evidence" value="ECO:0007669"/>
    <property type="project" value="InterPro"/>
</dbReference>